<keyword evidence="6 7" id="KW-0460">Magnesium</keyword>
<feature type="binding site" evidence="7">
    <location>
        <position position="12"/>
    </location>
    <ligand>
        <name>substrate</name>
    </ligand>
</feature>
<dbReference type="GO" id="GO:0019143">
    <property type="term" value="F:3-deoxy-manno-octulosonate-8-phosphatase activity"/>
    <property type="evidence" value="ECO:0007669"/>
    <property type="project" value="UniProtKB-EC"/>
</dbReference>
<dbReference type="PANTHER" id="PTHR21485">
    <property type="entry name" value="HAD SUPERFAMILY MEMBERS CMAS AND KDSC"/>
    <property type="match status" value="1"/>
</dbReference>
<dbReference type="CDD" id="cd01630">
    <property type="entry name" value="HAD_KDO-like"/>
    <property type="match status" value="1"/>
</dbReference>
<keyword evidence="5 8" id="KW-0378">Hydrolase</keyword>
<organism evidence="8 9">
    <name type="scientific">Pirellulimonas nuda</name>
    <dbReference type="NCBI Taxonomy" id="2528009"/>
    <lineage>
        <taxon>Bacteria</taxon>
        <taxon>Pseudomonadati</taxon>
        <taxon>Planctomycetota</taxon>
        <taxon>Planctomycetia</taxon>
        <taxon>Pirellulales</taxon>
        <taxon>Lacipirellulaceae</taxon>
        <taxon>Pirellulimonas</taxon>
    </lineage>
</organism>
<dbReference type="InterPro" id="IPR036412">
    <property type="entry name" value="HAD-like_sf"/>
</dbReference>
<dbReference type="SFLD" id="SFLDS00003">
    <property type="entry name" value="Haloacid_Dehalogenase"/>
    <property type="match status" value="1"/>
</dbReference>
<reference evidence="8 9" key="1">
    <citation type="submission" date="2019-02" db="EMBL/GenBank/DDBJ databases">
        <title>Deep-cultivation of Planctomycetes and their phenomic and genomic characterization uncovers novel biology.</title>
        <authorList>
            <person name="Wiegand S."/>
            <person name="Jogler M."/>
            <person name="Boedeker C."/>
            <person name="Pinto D."/>
            <person name="Vollmers J."/>
            <person name="Rivas-Marin E."/>
            <person name="Kohn T."/>
            <person name="Peeters S.H."/>
            <person name="Heuer A."/>
            <person name="Rast P."/>
            <person name="Oberbeckmann S."/>
            <person name="Bunk B."/>
            <person name="Jeske O."/>
            <person name="Meyerdierks A."/>
            <person name="Storesund J.E."/>
            <person name="Kallscheuer N."/>
            <person name="Luecker S."/>
            <person name="Lage O.M."/>
            <person name="Pohl T."/>
            <person name="Merkel B.J."/>
            <person name="Hornburger P."/>
            <person name="Mueller R.-W."/>
            <person name="Bruemmer F."/>
            <person name="Labrenz M."/>
            <person name="Spormann A.M."/>
            <person name="Op den Camp H."/>
            <person name="Overmann J."/>
            <person name="Amann R."/>
            <person name="Jetten M.S.M."/>
            <person name="Mascher T."/>
            <person name="Medema M.H."/>
            <person name="Devos D.P."/>
            <person name="Kaster A.-K."/>
            <person name="Ovreas L."/>
            <person name="Rohde M."/>
            <person name="Galperin M.Y."/>
            <person name="Jogler C."/>
        </authorList>
    </citation>
    <scope>NUCLEOTIDE SEQUENCE [LARGE SCALE GENOMIC DNA]</scope>
    <source>
        <strain evidence="8 9">Pla175</strain>
    </source>
</reference>
<protein>
    <submittedName>
        <fullName evidence="8">3-deoxy-D-manno-octulosonate 8-phosphate phosphatase KdsC</fullName>
        <ecNumber evidence="8">3.1.3.45</ecNumber>
    </submittedName>
</protein>
<dbReference type="SUPFAM" id="SSF56784">
    <property type="entry name" value="HAD-like"/>
    <property type="match status" value="1"/>
</dbReference>
<proteinExistence type="inferred from homology"/>
<dbReference type="SFLD" id="SFLDG01138">
    <property type="entry name" value="C1.6.2:_Deoxy-d-mannose-octulo"/>
    <property type="match status" value="1"/>
</dbReference>
<evidence type="ECO:0000256" key="4">
    <source>
        <dbReference type="ARBA" id="ARBA00022723"/>
    </source>
</evidence>
<keyword evidence="4 7" id="KW-0479">Metal-binding</keyword>
<dbReference type="InterPro" id="IPR050793">
    <property type="entry name" value="CMP-NeuNAc_synthase"/>
</dbReference>
<dbReference type="EMBL" id="CP036291">
    <property type="protein sequence ID" value="QDU91552.1"/>
    <property type="molecule type" value="Genomic_DNA"/>
</dbReference>
<dbReference type="NCBIfam" id="TIGR01670">
    <property type="entry name" value="KdsC-phosphatas"/>
    <property type="match status" value="1"/>
</dbReference>
<dbReference type="Pfam" id="PF08282">
    <property type="entry name" value="Hydrolase_3"/>
    <property type="match status" value="1"/>
</dbReference>
<dbReference type="FunFam" id="3.40.50.1000:FF:000029">
    <property type="entry name" value="3-deoxy-D-manno-octulosonate 8-phosphate phosphatase KdsC"/>
    <property type="match status" value="1"/>
</dbReference>
<evidence type="ECO:0000313" key="8">
    <source>
        <dbReference type="EMBL" id="QDU91552.1"/>
    </source>
</evidence>
<comment type="subunit">
    <text evidence="3">Homotetramer.</text>
</comment>
<dbReference type="GO" id="GO:0008781">
    <property type="term" value="F:N-acylneuraminate cytidylyltransferase activity"/>
    <property type="evidence" value="ECO:0007669"/>
    <property type="project" value="TreeGrafter"/>
</dbReference>
<accession>A0A518DJD7</accession>
<dbReference type="RefSeq" id="WP_145291723.1">
    <property type="nucleotide sequence ID" value="NZ_CP036291.1"/>
</dbReference>
<evidence type="ECO:0000256" key="2">
    <source>
        <dbReference type="ARBA" id="ARBA00005893"/>
    </source>
</evidence>
<evidence type="ECO:0000256" key="3">
    <source>
        <dbReference type="ARBA" id="ARBA00011881"/>
    </source>
</evidence>
<dbReference type="Proteomes" id="UP000317429">
    <property type="component" value="Chromosome"/>
</dbReference>
<dbReference type="AlphaFoldDB" id="A0A518DJD7"/>
<dbReference type="GO" id="GO:0046872">
    <property type="term" value="F:metal ion binding"/>
    <property type="evidence" value="ECO:0007669"/>
    <property type="project" value="UniProtKB-KW"/>
</dbReference>
<evidence type="ECO:0000256" key="1">
    <source>
        <dbReference type="ARBA" id="ARBA00001946"/>
    </source>
</evidence>
<feature type="binding site" evidence="7">
    <location>
        <position position="103"/>
    </location>
    <ligand>
        <name>Mg(2+)</name>
        <dbReference type="ChEBI" id="CHEBI:18420"/>
    </ligand>
</feature>
<sequence>MKQIKLLLSDVDGVMTDGSLAFGPDGDEIKTFHVRDGLAVHFWQSLGLKFGIVTGRTCRIVQARAKELGIGYVRQGALEKLPHVRDLAKEVGVTLDEIAYIGDDLLDLPVIKAVGLGASVADGVEEVRAAAQFVTQAPGGRGAVREFVEHLLKESGRWEEVLKRYQ</sequence>
<dbReference type="PANTHER" id="PTHR21485:SF3">
    <property type="entry name" value="N-ACYLNEURAMINATE CYTIDYLYLTRANSFERASE"/>
    <property type="match status" value="1"/>
</dbReference>
<gene>
    <name evidence="8" type="primary">kdsC</name>
    <name evidence="8" type="ORF">Pla175_49810</name>
</gene>
<evidence type="ECO:0000256" key="7">
    <source>
        <dbReference type="PIRSR" id="PIRSR006118-2"/>
    </source>
</evidence>
<keyword evidence="9" id="KW-1185">Reference proteome</keyword>
<name>A0A518DJD7_9BACT</name>
<dbReference type="KEGG" id="pnd:Pla175_49810"/>
<dbReference type="EC" id="3.1.3.45" evidence="8"/>
<comment type="similarity">
    <text evidence="2">Belongs to the KdsC family.</text>
</comment>
<dbReference type="InterPro" id="IPR010023">
    <property type="entry name" value="KdsC_fam"/>
</dbReference>
<dbReference type="InterPro" id="IPR023214">
    <property type="entry name" value="HAD_sf"/>
</dbReference>
<comment type="cofactor">
    <cofactor evidence="1 7">
        <name>Mg(2+)</name>
        <dbReference type="ChEBI" id="CHEBI:18420"/>
    </cofactor>
</comment>
<feature type="binding site" evidence="7">
    <location>
        <position position="10"/>
    </location>
    <ligand>
        <name>Mg(2+)</name>
        <dbReference type="ChEBI" id="CHEBI:18420"/>
    </ligand>
</feature>
<dbReference type="PIRSF" id="PIRSF006118">
    <property type="entry name" value="KDO8-P_Ptase"/>
    <property type="match status" value="1"/>
</dbReference>
<evidence type="ECO:0000256" key="5">
    <source>
        <dbReference type="ARBA" id="ARBA00022801"/>
    </source>
</evidence>
<dbReference type="Gene3D" id="3.40.50.1000">
    <property type="entry name" value="HAD superfamily/HAD-like"/>
    <property type="match status" value="1"/>
</dbReference>
<evidence type="ECO:0000313" key="9">
    <source>
        <dbReference type="Proteomes" id="UP000317429"/>
    </source>
</evidence>
<dbReference type="OrthoDB" id="9805604at2"/>
<dbReference type="SFLD" id="SFLDG01136">
    <property type="entry name" value="C1.6:_Phosphoserine_Phosphatas"/>
    <property type="match status" value="1"/>
</dbReference>
<evidence type="ECO:0000256" key="6">
    <source>
        <dbReference type="ARBA" id="ARBA00022842"/>
    </source>
</evidence>